<dbReference type="EMBL" id="BMOK01000005">
    <property type="protein sequence ID" value="GGL52034.1"/>
    <property type="molecule type" value="Genomic_DNA"/>
</dbReference>
<comment type="caution">
    <text evidence="1">The sequence shown here is derived from an EMBL/GenBank/DDBJ whole genome shotgun (WGS) entry which is preliminary data.</text>
</comment>
<reference evidence="1" key="1">
    <citation type="journal article" date="2014" name="Int. J. Syst. Evol. Microbiol.">
        <title>Complete genome sequence of Corynebacterium casei LMG S-19264T (=DSM 44701T), isolated from a smear-ripened cheese.</title>
        <authorList>
            <consortium name="US DOE Joint Genome Institute (JGI-PGF)"/>
            <person name="Walter F."/>
            <person name="Albersmeier A."/>
            <person name="Kalinowski J."/>
            <person name="Ruckert C."/>
        </authorList>
    </citation>
    <scope>NUCLEOTIDE SEQUENCE</scope>
    <source>
        <strain evidence="1">JCM 15325</strain>
    </source>
</reference>
<evidence type="ECO:0008006" key="3">
    <source>
        <dbReference type="Google" id="ProtNLM"/>
    </source>
</evidence>
<sequence length="105" mass="11362">MGKASKDHVEIRGSQLGEAIKCMKTIDAALHTALSQGEALKSDIDGQPDWTGKNKLAFSAFMDILLQYQRQVTKITSQHAASLQSLQKDIAAFSGTDEVSKIKGL</sequence>
<proteinExistence type="predicted"/>
<evidence type="ECO:0000313" key="2">
    <source>
        <dbReference type="Proteomes" id="UP000654670"/>
    </source>
</evidence>
<dbReference type="AlphaFoldDB" id="A0A917W204"/>
<dbReference type="RefSeq" id="WP_188802490.1">
    <property type="nucleotide sequence ID" value="NZ_BMOK01000005.1"/>
</dbReference>
<name>A0A917W204_9BACL</name>
<organism evidence="1 2">
    <name type="scientific">Sporolactobacillus putidus</name>
    <dbReference type="NCBI Taxonomy" id="492735"/>
    <lineage>
        <taxon>Bacteria</taxon>
        <taxon>Bacillati</taxon>
        <taxon>Bacillota</taxon>
        <taxon>Bacilli</taxon>
        <taxon>Bacillales</taxon>
        <taxon>Sporolactobacillaceae</taxon>
        <taxon>Sporolactobacillus</taxon>
    </lineage>
</organism>
<accession>A0A917W204</accession>
<protein>
    <recommendedName>
        <fullName evidence="3">WXG100 family type VII secretion target</fullName>
    </recommendedName>
</protein>
<keyword evidence="2" id="KW-1185">Reference proteome</keyword>
<reference evidence="1" key="2">
    <citation type="submission" date="2020-09" db="EMBL/GenBank/DDBJ databases">
        <authorList>
            <person name="Sun Q."/>
            <person name="Ohkuma M."/>
        </authorList>
    </citation>
    <scope>NUCLEOTIDE SEQUENCE</scope>
    <source>
        <strain evidence="1">JCM 15325</strain>
    </source>
</reference>
<evidence type="ECO:0000313" key="1">
    <source>
        <dbReference type="EMBL" id="GGL52034.1"/>
    </source>
</evidence>
<gene>
    <name evidence="1" type="ORF">GCM10007968_15190</name>
</gene>
<dbReference type="Proteomes" id="UP000654670">
    <property type="component" value="Unassembled WGS sequence"/>
</dbReference>